<dbReference type="PROSITE" id="PS00383">
    <property type="entry name" value="TYR_PHOSPHATASE_1"/>
    <property type="match status" value="1"/>
</dbReference>
<comment type="subcellular location">
    <subcellularLocation>
        <location evidence="1">Cytoplasm</location>
    </subcellularLocation>
</comment>
<dbReference type="InParanoid" id="A0A090CM94"/>
<reference evidence="7" key="2">
    <citation type="journal article" date="2014" name="Genetics">
        <title>Maintaining two mating types: Structure of the mating type locus and its role in heterokaryosis in Podospora anserina.</title>
        <authorList>
            <person name="Grognet P."/>
            <person name="Bidard F."/>
            <person name="Kuchly C."/>
            <person name="Tong L.C.H."/>
            <person name="Coppin E."/>
            <person name="Benkhali J.A."/>
            <person name="Couloux A."/>
            <person name="Wincker P."/>
            <person name="Debuchy R."/>
            <person name="Silar P."/>
        </authorList>
    </citation>
    <scope>GENOME REANNOTATION</scope>
    <source>
        <strain evidence="7">S / ATCC MYA-4624 / DSM 980 / FGSC 10383</strain>
    </source>
</reference>
<dbReference type="InterPro" id="IPR029021">
    <property type="entry name" value="Prot-tyrosine_phosphatase-like"/>
</dbReference>
<keyword evidence="2" id="KW-0963">Cytoplasm</keyword>
<feature type="compositionally biased region" description="Low complexity" evidence="4">
    <location>
        <begin position="55"/>
        <end position="73"/>
    </location>
</feature>
<evidence type="ECO:0000256" key="3">
    <source>
        <dbReference type="ARBA" id="ARBA00022801"/>
    </source>
</evidence>
<dbReference type="GO" id="GO:0052840">
    <property type="term" value="F:inositol diphosphate tetrakisphosphate diphosphatase activity"/>
    <property type="evidence" value="ECO:0007669"/>
    <property type="project" value="TreeGrafter"/>
</dbReference>
<feature type="region of interest" description="Disordered" evidence="4">
    <location>
        <begin position="29"/>
        <end position="110"/>
    </location>
</feature>
<name>A0A090CM94_PODAN</name>
<evidence type="ECO:0000256" key="1">
    <source>
        <dbReference type="ARBA" id="ARBA00004496"/>
    </source>
</evidence>
<accession>A0A090CM94</accession>
<protein>
    <submittedName>
        <fullName evidence="6">Tyrosine-protein phosphatase</fullName>
    </submittedName>
</protein>
<dbReference type="EMBL" id="FO904938">
    <property type="protein sequence ID" value="CDP27144.1"/>
    <property type="molecule type" value="Genomic_DNA"/>
</dbReference>
<dbReference type="FunFam" id="3.90.190.10:FF:000035">
    <property type="entry name" value="Tyrosine phosphatase, putative"/>
    <property type="match status" value="1"/>
</dbReference>
<dbReference type="eggNOG" id="KOG1572">
    <property type="taxonomic scope" value="Eukaryota"/>
</dbReference>
<dbReference type="GO" id="GO:0016791">
    <property type="term" value="F:phosphatase activity"/>
    <property type="evidence" value="ECO:0007669"/>
    <property type="project" value="TreeGrafter"/>
</dbReference>
<sequence length="326" mass="36447">MGAGTAIKTTLGLFAMSEGGKVVMSKRSARPYIEEDEMEKQTLEYQANGDERRSTASTSTTYSSQSSLESSPSVHAADPERDVEQLQLSSQKHRTSTTGPRDAFHPPNDDLVSGSISALELDRILPTEGRPSNFGVVVPGVYRSSFPQSEDYGFIEGLKLKTIVTLVQKEFPQGYDKFIERNGINHCVFDMKGTKKQAIPIATMRSILRLVLDRRNHPLLIHCNHGKHRTGCVIGVVRKLSGWELGNVLSEYKRYAEPKVRDCDVNYITGFEPADISNLFREVTLPFRTRNFLRATFFALIMTVIWLFSGTKLISAAPQRGKVLEE</sequence>
<keyword evidence="7" id="KW-1185">Reference proteome</keyword>
<dbReference type="FunCoup" id="A0A090CM94">
    <property type="interactions" value="5"/>
</dbReference>
<keyword evidence="5" id="KW-0812">Transmembrane</keyword>
<evidence type="ECO:0000256" key="2">
    <source>
        <dbReference type="ARBA" id="ARBA00022490"/>
    </source>
</evidence>
<keyword evidence="5" id="KW-1133">Transmembrane helix</keyword>
<organism evidence="6 7">
    <name type="scientific">Podospora anserina (strain S / ATCC MYA-4624 / DSM 980 / FGSC 10383)</name>
    <name type="common">Pleurage anserina</name>
    <dbReference type="NCBI Taxonomy" id="515849"/>
    <lineage>
        <taxon>Eukaryota</taxon>
        <taxon>Fungi</taxon>
        <taxon>Dikarya</taxon>
        <taxon>Ascomycota</taxon>
        <taxon>Pezizomycotina</taxon>
        <taxon>Sordariomycetes</taxon>
        <taxon>Sordariomycetidae</taxon>
        <taxon>Sordariales</taxon>
        <taxon>Podosporaceae</taxon>
        <taxon>Podospora</taxon>
        <taxon>Podospora anserina</taxon>
    </lineage>
</organism>
<dbReference type="Pfam" id="PF03162">
    <property type="entry name" value="Y_phosphatase2"/>
    <property type="match status" value="1"/>
</dbReference>
<dbReference type="Proteomes" id="UP000001197">
    <property type="component" value="Chromosome 3"/>
</dbReference>
<proteinExistence type="predicted"/>
<evidence type="ECO:0000256" key="5">
    <source>
        <dbReference type="SAM" id="Phobius"/>
    </source>
</evidence>
<dbReference type="PANTHER" id="PTHR31126">
    <property type="entry name" value="TYROSINE-PROTEIN PHOSPHATASE"/>
    <property type="match status" value="1"/>
</dbReference>
<dbReference type="InterPro" id="IPR004861">
    <property type="entry name" value="Siw14-like"/>
</dbReference>
<dbReference type="GO" id="GO:0005737">
    <property type="term" value="C:cytoplasm"/>
    <property type="evidence" value="ECO:0007669"/>
    <property type="project" value="UniProtKB-SubCell"/>
</dbReference>
<dbReference type="SUPFAM" id="SSF52799">
    <property type="entry name" value="(Phosphotyrosine protein) phosphatases II"/>
    <property type="match status" value="1"/>
</dbReference>
<evidence type="ECO:0000313" key="7">
    <source>
        <dbReference type="Proteomes" id="UP000001197"/>
    </source>
</evidence>
<dbReference type="STRING" id="515849.A0A090CM94"/>
<reference evidence="6 7" key="1">
    <citation type="journal article" date="2008" name="Genome Biol.">
        <title>The genome sequence of the model ascomycete fungus Podospora anserina.</title>
        <authorList>
            <person name="Espagne E."/>
            <person name="Lespinet O."/>
            <person name="Malagnac F."/>
            <person name="Da Silva C."/>
            <person name="Jaillon O."/>
            <person name="Porcel B.M."/>
            <person name="Couloux A."/>
            <person name="Aury J.-M."/>
            <person name="Segurens B."/>
            <person name="Poulain J."/>
            <person name="Anthouard V."/>
            <person name="Grossetete S."/>
            <person name="Khalili H."/>
            <person name="Coppin E."/>
            <person name="Dequard-Chablat M."/>
            <person name="Picard M."/>
            <person name="Contamine V."/>
            <person name="Arnaise S."/>
            <person name="Bourdais A."/>
            <person name="Berteaux-Lecellier V."/>
            <person name="Gautheret D."/>
            <person name="de Vries R.P."/>
            <person name="Battaglia E."/>
            <person name="Coutinho P.M."/>
            <person name="Danchin E.G.J."/>
            <person name="Henrissat B."/>
            <person name="El Khoury R."/>
            <person name="Sainsard-Chanet A."/>
            <person name="Boivin A."/>
            <person name="Pinan-Lucarre B."/>
            <person name="Sellem C.H."/>
            <person name="Debuchy R."/>
            <person name="Wincker P."/>
            <person name="Weissenbach J."/>
            <person name="Silar P."/>
        </authorList>
    </citation>
    <scope>NUCLEOTIDE SEQUENCE [LARGE SCALE GENOMIC DNA]</scope>
    <source>
        <strain evidence="7">S / ATCC MYA-4624 / DSM 980 / FGSC 10383</strain>
    </source>
</reference>
<evidence type="ECO:0000256" key="4">
    <source>
        <dbReference type="SAM" id="MobiDB-lite"/>
    </source>
</evidence>
<keyword evidence="3" id="KW-0378">Hydrolase</keyword>
<keyword evidence="5" id="KW-0472">Membrane</keyword>
<dbReference type="AlphaFoldDB" id="A0A090CM94"/>
<dbReference type="InterPro" id="IPR016130">
    <property type="entry name" value="Tyr_Pase_AS"/>
</dbReference>
<dbReference type="PANTHER" id="PTHR31126:SF48">
    <property type="entry name" value="INOSITOL PHOSPHATASE SIW14"/>
    <property type="match status" value="1"/>
</dbReference>
<dbReference type="Gene3D" id="3.90.190.10">
    <property type="entry name" value="Protein tyrosine phosphatase superfamily"/>
    <property type="match status" value="1"/>
</dbReference>
<feature type="transmembrane region" description="Helical" evidence="5">
    <location>
        <begin position="292"/>
        <end position="314"/>
    </location>
</feature>
<evidence type="ECO:0000313" key="6">
    <source>
        <dbReference type="EMBL" id="CDP27144.1"/>
    </source>
</evidence>